<dbReference type="GO" id="GO:0140359">
    <property type="term" value="F:ABC-type transporter activity"/>
    <property type="evidence" value="ECO:0007669"/>
    <property type="project" value="InterPro"/>
</dbReference>
<dbReference type="RefSeq" id="WP_108385294.1">
    <property type="nucleotide sequence ID" value="NZ_QBUD01000002.1"/>
</dbReference>
<dbReference type="OrthoDB" id="7835223at2"/>
<feature type="transmembrane region" description="Helical" evidence="3">
    <location>
        <begin position="73"/>
        <end position="92"/>
    </location>
</feature>
<dbReference type="PANTHER" id="PTHR30413">
    <property type="entry name" value="INNER MEMBRANE TRANSPORT PERMEASE"/>
    <property type="match status" value="1"/>
</dbReference>
<dbReference type="Proteomes" id="UP000244523">
    <property type="component" value="Unassembled WGS sequence"/>
</dbReference>
<organism evidence="4 5">
    <name type="scientific">Yoonia sediminilitoris</name>
    <dbReference type="NCBI Taxonomy" id="1286148"/>
    <lineage>
        <taxon>Bacteria</taxon>
        <taxon>Pseudomonadati</taxon>
        <taxon>Pseudomonadota</taxon>
        <taxon>Alphaproteobacteria</taxon>
        <taxon>Rhodobacterales</taxon>
        <taxon>Paracoccaceae</taxon>
        <taxon>Yoonia</taxon>
    </lineage>
</organism>
<dbReference type="PRINTS" id="PR00164">
    <property type="entry name" value="ABC2TRNSPORT"/>
</dbReference>
<dbReference type="GO" id="GO:0015920">
    <property type="term" value="P:lipopolysaccharide transport"/>
    <property type="evidence" value="ECO:0007669"/>
    <property type="project" value="TreeGrafter"/>
</dbReference>
<name>A0A2T6KLR0_9RHOB</name>
<sequence length="274" mass="30330">MFQAPIQRNTRARGAISLLERIYHAVVRSIRQSHRNAIMGLFINIAQTLTLVLAMYIMFEILGLRGMSLRGDFLLFIMSGIFVYMTHIKAVSSVMGSEGPASPMMQHAPMNTAIAISAAALSSLYIQVLSLFVVLALYHIIITPLTILYPTYAFGMLLLAWFTGLAVGMIFLALKPWAPGLIGVLSSIYIRVNMFASGKMFVANALPASKLAIFSWNPLFHIIDQGRGFIFLHYNPHFSSWPYALAVGLVLLLVGLLGEFYTRKHVSASWTAGR</sequence>
<protein>
    <submittedName>
        <fullName evidence="4">ABC-type polysaccharide/polyol phosphate export permease</fullName>
    </submittedName>
</protein>
<evidence type="ECO:0000256" key="2">
    <source>
        <dbReference type="ARBA" id="ARBA00022448"/>
    </source>
</evidence>
<keyword evidence="3" id="KW-0812">Transmembrane</keyword>
<feature type="transmembrane region" description="Helical" evidence="3">
    <location>
        <begin position="153"/>
        <end position="174"/>
    </location>
</feature>
<keyword evidence="5" id="KW-1185">Reference proteome</keyword>
<evidence type="ECO:0000313" key="5">
    <source>
        <dbReference type="Proteomes" id="UP000244523"/>
    </source>
</evidence>
<feature type="transmembrane region" description="Helical" evidence="3">
    <location>
        <begin position="113"/>
        <end position="141"/>
    </location>
</feature>
<dbReference type="InterPro" id="IPR000412">
    <property type="entry name" value="ABC_2_transport"/>
</dbReference>
<keyword evidence="3" id="KW-0472">Membrane</keyword>
<feature type="transmembrane region" description="Helical" evidence="3">
    <location>
        <begin position="38"/>
        <end position="61"/>
    </location>
</feature>
<keyword evidence="2" id="KW-0813">Transport</keyword>
<proteinExistence type="inferred from homology"/>
<gene>
    <name evidence="4" type="ORF">C8N45_102131</name>
</gene>
<dbReference type="EMBL" id="QBUD01000002">
    <property type="protein sequence ID" value="PUB17121.1"/>
    <property type="molecule type" value="Genomic_DNA"/>
</dbReference>
<keyword evidence="3" id="KW-1133">Transmembrane helix</keyword>
<dbReference type="GO" id="GO:0043190">
    <property type="term" value="C:ATP-binding cassette (ABC) transporter complex"/>
    <property type="evidence" value="ECO:0007669"/>
    <property type="project" value="InterPro"/>
</dbReference>
<comment type="similarity">
    <text evidence="1">Belongs to the ABC-2 integral membrane protein family.</text>
</comment>
<dbReference type="PANTHER" id="PTHR30413:SF10">
    <property type="entry name" value="CAPSULE POLYSACCHARIDE EXPORT INNER-MEMBRANE PROTEIN CTRC"/>
    <property type="match status" value="1"/>
</dbReference>
<evidence type="ECO:0000256" key="3">
    <source>
        <dbReference type="SAM" id="Phobius"/>
    </source>
</evidence>
<reference evidence="4 5" key="1">
    <citation type="submission" date="2018-04" db="EMBL/GenBank/DDBJ databases">
        <title>Genomic Encyclopedia of Archaeal and Bacterial Type Strains, Phase II (KMG-II): from individual species to whole genera.</title>
        <authorList>
            <person name="Goeker M."/>
        </authorList>
    </citation>
    <scope>NUCLEOTIDE SEQUENCE [LARGE SCALE GENOMIC DNA]</scope>
    <source>
        <strain evidence="4 5">DSM 29955</strain>
    </source>
</reference>
<evidence type="ECO:0000256" key="1">
    <source>
        <dbReference type="ARBA" id="ARBA00007783"/>
    </source>
</evidence>
<dbReference type="AlphaFoldDB" id="A0A2T6KLR0"/>
<accession>A0A2T6KLR0</accession>
<comment type="caution">
    <text evidence="4">The sequence shown here is derived from an EMBL/GenBank/DDBJ whole genome shotgun (WGS) entry which is preliminary data.</text>
</comment>
<evidence type="ECO:0000313" key="4">
    <source>
        <dbReference type="EMBL" id="PUB17121.1"/>
    </source>
</evidence>
<feature type="transmembrane region" description="Helical" evidence="3">
    <location>
        <begin position="241"/>
        <end position="261"/>
    </location>
</feature>